<dbReference type="InterPro" id="IPR003837">
    <property type="entry name" value="GatC"/>
</dbReference>
<organism evidence="2 3">
    <name type="scientific">Candidatus Roizmanbacteria bacterium CG_4_10_14_3_um_filter_39_13</name>
    <dbReference type="NCBI Taxonomy" id="1974831"/>
    <lineage>
        <taxon>Bacteria</taxon>
        <taxon>Candidatus Roizmaniibacteriota</taxon>
    </lineage>
</organism>
<evidence type="ECO:0000256" key="1">
    <source>
        <dbReference type="HAMAP-Rule" id="MF_00122"/>
    </source>
</evidence>
<protein>
    <recommendedName>
        <fullName evidence="1">Aspartyl/glutamyl-tRNA(Asn/Gln) amidotransferase subunit C</fullName>
        <shortName evidence="1">Asp/Glu-ADT subunit C</shortName>
        <ecNumber evidence="1">6.3.5.-</ecNumber>
    </recommendedName>
</protein>
<dbReference type="GO" id="GO:0005524">
    <property type="term" value="F:ATP binding"/>
    <property type="evidence" value="ECO:0007669"/>
    <property type="project" value="UniProtKB-KW"/>
</dbReference>
<dbReference type="GO" id="GO:0050567">
    <property type="term" value="F:glutaminyl-tRNA synthase (glutamine-hydrolyzing) activity"/>
    <property type="evidence" value="ECO:0007669"/>
    <property type="project" value="UniProtKB-UniRule"/>
</dbReference>
<keyword evidence="1" id="KW-0547">Nucleotide-binding</keyword>
<comment type="catalytic activity">
    <reaction evidence="1">
        <text>L-aspartyl-tRNA(Asn) + L-glutamine + ATP + H2O = L-asparaginyl-tRNA(Asn) + L-glutamate + ADP + phosphate + 2 H(+)</text>
        <dbReference type="Rhea" id="RHEA:14513"/>
        <dbReference type="Rhea" id="RHEA-COMP:9674"/>
        <dbReference type="Rhea" id="RHEA-COMP:9677"/>
        <dbReference type="ChEBI" id="CHEBI:15377"/>
        <dbReference type="ChEBI" id="CHEBI:15378"/>
        <dbReference type="ChEBI" id="CHEBI:29985"/>
        <dbReference type="ChEBI" id="CHEBI:30616"/>
        <dbReference type="ChEBI" id="CHEBI:43474"/>
        <dbReference type="ChEBI" id="CHEBI:58359"/>
        <dbReference type="ChEBI" id="CHEBI:78515"/>
        <dbReference type="ChEBI" id="CHEBI:78516"/>
        <dbReference type="ChEBI" id="CHEBI:456216"/>
    </reaction>
</comment>
<dbReference type="EC" id="6.3.5.-" evidence="1"/>
<sequence length="100" mass="11168">MSDTKKLTKEEVLHLAKLAGLELSDSEIEKNSEQLSETIDFIKNLEELDTKGVAPTNSVVDLSNVTFEDGEKNERQLSQDEAFSNGKNVKNNAFVVERII</sequence>
<dbReference type="GO" id="GO:0050566">
    <property type="term" value="F:asparaginyl-tRNA synthase (glutamine-hydrolyzing) activity"/>
    <property type="evidence" value="ECO:0007669"/>
    <property type="project" value="RHEA"/>
</dbReference>
<dbReference type="GO" id="GO:0006412">
    <property type="term" value="P:translation"/>
    <property type="evidence" value="ECO:0007669"/>
    <property type="project" value="UniProtKB-UniRule"/>
</dbReference>
<keyword evidence="1 2" id="KW-0436">Ligase</keyword>
<dbReference type="Pfam" id="PF02686">
    <property type="entry name" value="GatC"/>
    <property type="match status" value="1"/>
</dbReference>
<keyword evidence="1" id="KW-0067">ATP-binding</keyword>
<gene>
    <name evidence="1 2" type="primary">gatC</name>
    <name evidence="2" type="ORF">COZ40_01545</name>
</gene>
<dbReference type="SUPFAM" id="SSF141000">
    <property type="entry name" value="Glu-tRNAGln amidotransferase C subunit"/>
    <property type="match status" value="1"/>
</dbReference>
<comment type="caution">
    <text evidence="2">The sequence shown here is derived from an EMBL/GenBank/DDBJ whole genome shotgun (WGS) entry which is preliminary data.</text>
</comment>
<dbReference type="InterPro" id="IPR036113">
    <property type="entry name" value="Asp/Glu-ADT_sf_sub_c"/>
</dbReference>
<name>A0A2M7LL28_9BACT</name>
<dbReference type="Gene3D" id="1.10.20.60">
    <property type="entry name" value="Glu-tRNAGln amidotransferase C subunit, N-terminal domain"/>
    <property type="match status" value="1"/>
</dbReference>
<keyword evidence="1" id="KW-0648">Protein biosynthesis</keyword>
<comment type="function">
    <text evidence="1">Allows the formation of correctly charged Asn-tRNA(Asn) or Gln-tRNA(Gln) through the transamidation of misacylated Asp-tRNA(Asn) or Glu-tRNA(Gln) in organisms which lack either or both of asparaginyl-tRNA or glutaminyl-tRNA synthetases. The reaction takes place in the presence of glutamine and ATP through an activated phospho-Asp-tRNA(Asn) or phospho-Glu-tRNA(Gln).</text>
</comment>
<dbReference type="GO" id="GO:0070681">
    <property type="term" value="P:glutaminyl-tRNAGln biosynthesis via transamidation"/>
    <property type="evidence" value="ECO:0007669"/>
    <property type="project" value="TreeGrafter"/>
</dbReference>
<evidence type="ECO:0000313" key="3">
    <source>
        <dbReference type="Proteomes" id="UP000228500"/>
    </source>
</evidence>
<dbReference type="GO" id="GO:0016740">
    <property type="term" value="F:transferase activity"/>
    <property type="evidence" value="ECO:0007669"/>
    <property type="project" value="UniProtKB-KW"/>
</dbReference>
<reference evidence="3" key="1">
    <citation type="submission" date="2017-09" db="EMBL/GenBank/DDBJ databases">
        <title>Depth-based differentiation of microbial function through sediment-hosted aquifers and enrichment of novel symbionts in the deep terrestrial subsurface.</title>
        <authorList>
            <person name="Probst A.J."/>
            <person name="Ladd B."/>
            <person name="Jarett J.K."/>
            <person name="Geller-Mcgrath D.E."/>
            <person name="Sieber C.M.K."/>
            <person name="Emerson J.B."/>
            <person name="Anantharaman K."/>
            <person name="Thomas B.C."/>
            <person name="Malmstrom R."/>
            <person name="Stieglmeier M."/>
            <person name="Klingl A."/>
            <person name="Woyke T."/>
            <person name="Ryan C.M."/>
            <person name="Banfield J.F."/>
        </authorList>
    </citation>
    <scope>NUCLEOTIDE SEQUENCE [LARGE SCALE GENOMIC DNA]</scope>
</reference>
<dbReference type="EMBL" id="PFJH01000066">
    <property type="protein sequence ID" value="PIX68762.1"/>
    <property type="molecule type" value="Genomic_DNA"/>
</dbReference>
<keyword evidence="2" id="KW-0808">Transferase</keyword>
<dbReference type="GO" id="GO:0006450">
    <property type="term" value="P:regulation of translational fidelity"/>
    <property type="evidence" value="ECO:0007669"/>
    <property type="project" value="InterPro"/>
</dbReference>
<dbReference type="NCBIfam" id="TIGR00135">
    <property type="entry name" value="gatC"/>
    <property type="match status" value="1"/>
</dbReference>
<proteinExistence type="inferred from homology"/>
<comment type="catalytic activity">
    <reaction evidence="1">
        <text>L-glutamyl-tRNA(Gln) + L-glutamine + ATP + H2O = L-glutaminyl-tRNA(Gln) + L-glutamate + ADP + phosphate + H(+)</text>
        <dbReference type="Rhea" id="RHEA:17521"/>
        <dbReference type="Rhea" id="RHEA-COMP:9681"/>
        <dbReference type="Rhea" id="RHEA-COMP:9684"/>
        <dbReference type="ChEBI" id="CHEBI:15377"/>
        <dbReference type="ChEBI" id="CHEBI:15378"/>
        <dbReference type="ChEBI" id="CHEBI:29985"/>
        <dbReference type="ChEBI" id="CHEBI:30616"/>
        <dbReference type="ChEBI" id="CHEBI:43474"/>
        <dbReference type="ChEBI" id="CHEBI:58359"/>
        <dbReference type="ChEBI" id="CHEBI:78520"/>
        <dbReference type="ChEBI" id="CHEBI:78521"/>
        <dbReference type="ChEBI" id="CHEBI:456216"/>
    </reaction>
</comment>
<dbReference type="PANTHER" id="PTHR15004:SF0">
    <property type="entry name" value="GLUTAMYL-TRNA(GLN) AMIDOTRANSFERASE SUBUNIT C, MITOCHONDRIAL"/>
    <property type="match status" value="1"/>
</dbReference>
<comment type="similarity">
    <text evidence="1">Belongs to the GatC family.</text>
</comment>
<accession>A0A2M7LL28</accession>
<evidence type="ECO:0000313" key="2">
    <source>
        <dbReference type="EMBL" id="PIX68762.1"/>
    </source>
</evidence>
<comment type="subunit">
    <text evidence="1">Heterotrimer of A, B and C subunits.</text>
</comment>
<dbReference type="HAMAP" id="MF_00122">
    <property type="entry name" value="GatC"/>
    <property type="match status" value="1"/>
</dbReference>
<dbReference type="PANTHER" id="PTHR15004">
    <property type="entry name" value="GLUTAMYL-TRNA(GLN) AMIDOTRANSFERASE SUBUNIT C, MITOCHONDRIAL"/>
    <property type="match status" value="1"/>
</dbReference>
<dbReference type="Proteomes" id="UP000228500">
    <property type="component" value="Unassembled WGS sequence"/>
</dbReference>
<dbReference type="AlphaFoldDB" id="A0A2M7LL28"/>